<dbReference type="InterPro" id="IPR014917">
    <property type="entry name" value="DUF1800"/>
</dbReference>
<sequence length="487" mass="53691">MSTTSSEAPAGAPTAVPSEQARHLLSRFTAGPTPALARTVAGSGHLRWFEEQLSPDRIADPAGDQVDTWWPDLARTPLDLWQRNVEGVRSGYDVMRDYAAWQLTRRLVSQRQVHETMTEFFENLLHVPATSDGQFTWRARYGQVVRKHALGRYDHLLNAAIVHPAMLIYLNGATSTKTAPNENLGRELLELHTVGAGNYSESDVKDSARILTGWRVDLYDTWQRLYVPEYHATGVVKVKGFRDPNRSADGRAVLRRYLTYLAHHPATARRIAERLVTKFVSDSPAPALVDELAQVYLRADTRIVPVLQALVRSPQVRGSVGAKLRDPNEDVLASFRAMQVSVEQPVDTNSATAVMVSSTGSLGLVTSTWPRPDGAPLSNEAWSSPLRALASVGLHWSLANRSRPTAQVVHRDPLSWLPPLPASFREVVDHVSRTLLYRPATSALVGTCVLATGVTPDTEITADHPFVVSGIPRLLAALLDTPEHYAR</sequence>
<dbReference type="EMBL" id="CAEZXR010000156">
    <property type="protein sequence ID" value="CAB4709890.1"/>
    <property type="molecule type" value="Genomic_DNA"/>
</dbReference>
<protein>
    <submittedName>
        <fullName evidence="1">Unannotated protein</fullName>
    </submittedName>
</protein>
<evidence type="ECO:0000313" key="1">
    <source>
        <dbReference type="EMBL" id="CAB4709890.1"/>
    </source>
</evidence>
<dbReference type="AlphaFoldDB" id="A0A6J6QDN7"/>
<gene>
    <name evidence="1" type="ORF">UFOPK2579_01392</name>
</gene>
<dbReference type="Pfam" id="PF08811">
    <property type="entry name" value="DUF1800"/>
    <property type="match status" value="1"/>
</dbReference>
<proteinExistence type="predicted"/>
<accession>A0A6J6QDN7</accession>
<name>A0A6J6QDN7_9ZZZZ</name>
<reference evidence="1" key="1">
    <citation type="submission" date="2020-05" db="EMBL/GenBank/DDBJ databases">
        <authorList>
            <person name="Chiriac C."/>
            <person name="Salcher M."/>
            <person name="Ghai R."/>
            <person name="Kavagutti S V."/>
        </authorList>
    </citation>
    <scope>NUCLEOTIDE SEQUENCE</scope>
</reference>
<organism evidence="1">
    <name type="scientific">freshwater metagenome</name>
    <dbReference type="NCBI Taxonomy" id="449393"/>
    <lineage>
        <taxon>unclassified sequences</taxon>
        <taxon>metagenomes</taxon>
        <taxon>ecological metagenomes</taxon>
    </lineage>
</organism>